<dbReference type="PRINTS" id="PR00455">
    <property type="entry name" value="HTHTETR"/>
</dbReference>
<keyword evidence="1" id="KW-0238">DNA-binding</keyword>
<dbReference type="Pfam" id="PF00440">
    <property type="entry name" value="TetR_N"/>
    <property type="match status" value="1"/>
</dbReference>
<feature type="domain" description="HTH tetR-type" evidence="2">
    <location>
        <begin position="18"/>
        <end position="77"/>
    </location>
</feature>
<dbReference type="GO" id="GO:0003700">
    <property type="term" value="F:DNA-binding transcription factor activity"/>
    <property type="evidence" value="ECO:0007669"/>
    <property type="project" value="TreeGrafter"/>
</dbReference>
<sequence>MVGKQSNVAGSPGRPVDQQKLDQILDAVLESFAEGDMHFTIEGTARRAGVSKGTIYRHFENADALLRAALERLYEEMVGNGPDTAGSPGDVRAKLSALGLHLLDFLVSEQGVRILRTVIAHGARHASHGELIYQAGPVAFVQRAAEYLQQAHQQGLIELDDPLLRAEQLIGMWKGSLVNGLLMNGRPIPDRAEKSYRVNSAIELLLKALAPPSG</sequence>
<name>A0A0F9XFH6_9ZZZZ</name>
<dbReference type="EMBL" id="LAZR01000109">
    <property type="protein sequence ID" value="KKN90563.1"/>
    <property type="molecule type" value="Genomic_DNA"/>
</dbReference>
<dbReference type="InterPro" id="IPR050109">
    <property type="entry name" value="HTH-type_TetR-like_transc_reg"/>
</dbReference>
<gene>
    <name evidence="3" type="ORF">LCGC14_0227050</name>
</gene>
<dbReference type="InterPro" id="IPR001647">
    <property type="entry name" value="HTH_TetR"/>
</dbReference>
<dbReference type="GO" id="GO:0000976">
    <property type="term" value="F:transcription cis-regulatory region binding"/>
    <property type="evidence" value="ECO:0007669"/>
    <property type="project" value="TreeGrafter"/>
</dbReference>
<accession>A0A0F9XFH6</accession>
<dbReference type="PANTHER" id="PTHR30055">
    <property type="entry name" value="HTH-TYPE TRANSCRIPTIONAL REGULATOR RUTR"/>
    <property type="match status" value="1"/>
</dbReference>
<evidence type="ECO:0000256" key="1">
    <source>
        <dbReference type="ARBA" id="ARBA00023125"/>
    </source>
</evidence>
<comment type="caution">
    <text evidence="3">The sequence shown here is derived from an EMBL/GenBank/DDBJ whole genome shotgun (WGS) entry which is preliminary data.</text>
</comment>
<dbReference type="Pfam" id="PF14246">
    <property type="entry name" value="TetR_C_7"/>
    <property type="match status" value="1"/>
</dbReference>
<dbReference type="AlphaFoldDB" id="A0A0F9XFH6"/>
<dbReference type="PROSITE" id="PS50977">
    <property type="entry name" value="HTH_TETR_2"/>
    <property type="match status" value="1"/>
</dbReference>
<dbReference type="Gene3D" id="1.10.10.60">
    <property type="entry name" value="Homeodomain-like"/>
    <property type="match status" value="1"/>
</dbReference>
<dbReference type="Gene3D" id="1.10.357.10">
    <property type="entry name" value="Tetracycline Repressor, domain 2"/>
    <property type="match status" value="1"/>
</dbReference>
<organism evidence="3">
    <name type="scientific">marine sediment metagenome</name>
    <dbReference type="NCBI Taxonomy" id="412755"/>
    <lineage>
        <taxon>unclassified sequences</taxon>
        <taxon>metagenomes</taxon>
        <taxon>ecological metagenomes</taxon>
    </lineage>
</organism>
<dbReference type="PANTHER" id="PTHR30055:SF146">
    <property type="entry name" value="HTH-TYPE TRANSCRIPTIONAL DUAL REGULATOR CECR"/>
    <property type="match status" value="1"/>
</dbReference>
<dbReference type="SUPFAM" id="SSF48498">
    <property type="entry name" value="Tetracyclin repressor-like, C-terminal domain"/>
    <property type="match status" value="1"/>
</dbReference>
<dbReference type="InterPro" id="IPR009057">
    <property type="entry name" value="Homeodomain-like_sf"/>
</dbReference>
<dbReference type="InterPro" id="IPR036271">
    <property type="entry name" value="Tet_transcr_reg_TetR-rel_C_sf"/>
</dbReference>
<dbReference type="SUPFAM" id="SSF46689">
    <property type="entry name" value="Homeodomain-like"/>
    <property type="match status" value="1"/>
</dbReference>
<protein>
    <recommendedName>
        <fullName evidence="2">HTH tetR-type domain-containing protein</fullName>
    </recommendedName>
</protein>
<proteinExistence type="predicted"/>
<reference evidence="3" key="1">
    <citation type="journal article" date="2015" name="Nature">
        <title>Complex archaea that bridge the gap between prokaryotes and eukaryotes.</title>
        <authorList>
            <person name="Spang A."/>
            <person name="Saw J.H."/>
            <person name="Jorgensen S.L."/>
            <person name="Zaremba-Niedzwiedzka K."/>
            <person name="Martijn J."/>
            <person name="Lind A.E."/>
            <person name="van Eijk R."/>
            <person name="Schleper C."/>
            <person name="Guy L."/>
            <person name="Ettema T.J."/>
        </authorList>
    </citation>
    <scope>NUCLEOTIDE SEQUENCE</scope>
</reference>
<evidence type="ECO:0000313" key="3">
    <source>
        <dbReference type="EMBL" id="KKN90563.1"/>
    </source>
</evidence>
<dbReference type="InterPro" id="IPR039536">
    <property type="entry name" value="TetR_C_Proteobacteria"/>
</dbReference>
<evidence type="ECO:0000259" key="2">
    <source>
        <dbReference type="PROSITE" id="PS50977"/>
    </source>
</evidence>